<dbReference type="UniPathway" id="UPA00060"/>
<feature type="domain" description="THUMP" evidence="10">
    <location>
        <begin position="87"/>
        <end position="199"/>
    </location>
</feature>
<dbReference type="GO" id="GO:0004810">
    <property type="term" value="F:CCA tRNA nucleotidyltransferase activity"/>
    <property type="evidence" value="ECO:0007669"/>
    <property type="project" value="InterPro"/>
</dbReference>
<proteinExistence type="inferred from homology"/>
<dbReference type="SUPFAM" id="SSF52402">
    <property type="entry name" value="Adenine nucleotide alpha hydrolases-like"/>
    <property type="match status" value="1"/>
</dbReference>
<sequence length="437" mass="47918">MGAEIHVVHPSTSQARETPDVVPALGQPDRVLVHYAEIGIKGQNRPRFAELLRKNIRYRLHRAGITARVHATHDGMYAEIPPGADVDRLVALVAQVPGIAWLAPTYSLPRPAAGWSEADVERIAAALVALARQRAVQPTFKVRVKRSDKRFPLNSGELARRFGAAIIQRSGWSKVSLEHPDRTFSVHIAREAAYLFTDRVEGIGGLPVGASGRVLTLLSGGIDSPVAAYLMAKRGCRVDFLHVAATRIDQESVAASPVAELARLLSRYTLRSRLFVVPSARFDIRLLQRRTDYEQIMFRRFAARLGERLARRLGAPALVAGDSLGQVASQTLKNMVTMSAAVEIPILRPLVAYDKKDIVDLARAIGTYETSIQPYKDCCSLLSPQPRTASRHEEVSALEAELFPDYAALVEETLAEAVCLTYDCGERVESPVPSPPS</sequence>
<dbReference type="PANTHER" id="PTHR43209">
    <property type="entry name" value="TRNA SULFURTRANSFERASE"/>
    <property type="match status" value="1"/>
</dbReference>
<dbReference type="InterPro" id="IPR049962">
    <property type="entry name" value="THUMP_ThiI"/>
</dbReference>
<evidence type="ECO:0000256" key="3">
    <source>
        <dbReference type="ARBA" id="ARBA00022555"/>
    </source>
</evidence>
<dbReference type="InterPro" id="IPR049961">
    <property type="entry name" value="ThiI_N"/>
</dbReference>
<dbReference type="SMART" id="SM00981">
    <property type="entry name" value="THUMP"/>
    <property type="match status" value="1"/>
</dbReference>
<keyword evidence="12" id="KW-1185">Reference proteome</keyword>
<keyword evidence="6 9" id="KW-0067">ATP-binding</keyword>
<dbReference type="GO" id="GO:0005524">
    <property type="term" value="F:ATP binding"/>
    <property type="evidence" value="ECO:0007669"/>
    <property type="project" value="UniProtKB-UniRule"/>
</dbReference>
<dbReference type="InterPro" id="IPR054173">
    <property type="entry name" value="ThiI_fer"/>
</dbReference>
<dbReference type="OrthoDB" id="9773948at2"/>
<dbReference type="GO" id="GO:0009228">
    <property type="term" value="P:thiamine biosynthetic process"/>
    <property type="evidence" value="ECO:0007669"/>
    <property type="project" value="UniProtKB-KW"/>
</dbReference>
<feature type="binding site" evidence="9">
    <location>
        <begin position="217"/>
        <end position="218"/>
    </location>
    <ligand>
        <name>ATP</name>
        <dbReference type="ChEBI" id="CHEBI:30616"/>
    </ligand>
</feature>
<dbReference type="InParanoid" id="A0A5C7EKF2"/>
<dbReference type="GO" id="GO:0002937">
    <property type="term" value="P:tRNA 4-thiouridine biosynthesis"/>
    <property type="evidence" value="ECO:0007669"/>
    <property type="project" value="TreeGrafter"/>
</dbReference>
<keyword evidence="5 9" id="KW-0547">Nucleotide-binding</keyword>
<dbReference type="Gene3D" id="3.30.2130.30">
    <property type="match status" value="1"/>
</dbReference>
<dbReference type="GO" id="GO:0005829">
    <property type="term" value="C:cytosol"/>
    <property type="evidence" value="ECO:0007669"/>
    <property type="project" value="TreeGrafter"/>
</dbReference>
<keyword evidence="3 9" id="KW-0820">tRNA-binding</keyword>
<dbReference type="GO" id="GO:0052837">
    <property type="term" value="P:thiazole biosynthetic process"/>
    <property type="evidence" value="ECO:0007669"/>
    <property type="project" value="TreeGrafter"/>
</dbReference>
<dbReference type="HAMAP" id="MF_00021">
    <property type="entry name" value="ThiI"/>
    <property type="match status" value="1"/>
</dbReference>
<dbReference type="GO" id="GO:0140741">
    <property type="term" value="F:tRNA-uracil-4 sulfurtransferase activity"/>
    <property type="evidence" value="ECO:0007669"/>
    <property type="project" value="UniProtKB-EC"/>
</dbReference>
<comment type="caution">
    <text evidence="11">The sequence shown here is derived from an EMBL/GenBank/DDBJ whole genome shotgun (WGS) entry which is preliminary data.</text>
</comment>
<dbReference type="RefSeq" id="WP_147798695.1">
    <property type="nucleotide sequence ID" value="NZ_VPFL01000003.1"/>
</dbReference>
<accession>A0A5C7EKF2</accession>
<evidence type="ECO:0000256" key="6">
    <source>
        <dbReference type="ARBA" id="ARBA00022840"/>
    </source>
</evidence>
<dbReference type="InterPro" id="IPR004114">
    <property type="entry name" value="THUMP_dom"/>
</dbReference>
<reference evidence="11 12" key="1">
    <citation type="submission" date="2019-08" db="EMBL/GenBank/DDBJ databases">
        <title>Pelomicrobium methylotrophicum gen. nov., sp. nov. a moderately thermophilic, facultatively anaerobic, lithoautotrophic and methylotrophic bacterium isolated from a terrestrial mud volcano.</title>
        <authorList>
            <person name="Slobodkina G.B."/>
            <person name="Merkel A.Y."/>
            <person name="Slobodkin A.I."/>
        </authorList>
    </citation>
    <scope>NUCLEOTIDE SEQUENCE [LARGE SCALE GENOMIC DNA]</scope>
    <source>
        <strain evidence="11 12">SM250</strain>
    </source>
</reference>
<evidence type="ECO:0000313" key="11">
    <source>
        <dbReference type="EMBL" id="TXF13051.1"/>
    </source>
</evidence>
<dbReference type="CDD" id="cd01712">
    <property type="entry name" value="PPase_ThiI"/>
    <property type="match status" value="1"/>
</dbReference>
<name>A0A5C7EKF2_9PROT</name>
<dbReference type="GO" id="GO:0009229">
    <property type="term" value="P:thiamine diphosphate biosynthetic process"/>
    <property type="evidence" value="ECO:0007669"/>
    <property type="project" value="UniProtKB-UniRule"/>
</dbReference>
<dbReference type="InterPro" id="IPR003720">
    <property type="entry name" value="tRNA_STrfase"/>
</dbReference>
<feature type="binding site" evidence="9">
    <location>
        <position position="330"/>
    </location>
    <ligand>
        <name>ATP</name>
        <dbReference type="ChEBI" id="CHEBI:30616"/>
    </ligand>
</feature>
<dbReference type="FunCoup" id="A0A5C7EKF2">
    <property type="interactions" value="216"/>
</dbReference>
<comment type="pathway">
    <text evidence="9">Cofactor biosynthesis; thiamine diphosphate biosynthesis.</text>
</comment>
<evidence type="ECO:0000256" key="1">
    <source>
        <dbReference type="ARBA" id="ARBA00004496"/>
    </source>
</evidence>
<dbReference type="SUPFAM" id="SSF143437">
    <property type="entry name" value="THUMP domain-like"/>
    <property type="match status" value="1"/>
</dbReference>
<evidence type="ECO:0000256" key="2">
    <source>
        <dbReference type="ARBA" id="ARBA00022490"/>
    </source>
</evidence>
<dbReference type="Pfam" id="PF02568">
    <property type="entry name" value="ThiI"/>
    <property type="match status" value="1"/>
</dbReference>
<comment type="subcellular location">
    <subcellularLocation>
        <location evidence="1 9">Cytoplasm</location>
    </subcellularLocation>
</comment>
<comment type="catalytic activity">
    <reaction evidence="9">
        <text>[ThiS sulfur-carrier protein]-C-terminal Gly-Gly-AMP + S-sulfanyl-L-cysteinyl-[cysteine desulfurase] + AH2 = [ThiS sulfur-carrier protein]-C-terminal-Gly-aminoethanethioate + L-cysteinyl-[cysteine desulfurase] + A + AMP + 2 H(+)</text>
        <dbReference type="Rhea" id="RHEA:43340"/>
        <dbReference type="Rhea" id="RHEA-COMP:12157"/>
        <dbReference type="Rhea" id="RHEA-COMP:12158"/>
        <dbReference type="Rhea" id="RHEA-COMP:12910"/>
        <dbReference type="Rhea" id="RHEA-COMP:19908"/>
        <dbReference type="ChEBI" id="CHEBI:13193"/>
        <dbReference type="ChEBI" id="CHEBI:15378"/>
        <dbReference type="ChEBI" id="CHEBI:17499"/>
        <dbReference type="ChEBI" id="CHEBI:29950"/>
        <dbReference type="ChEBI" id="CHEBI:61963"/>
        <dbReference type="ChEBI" id="CHEBI:90618"/>
        <dbReference type="ChEBI" id="CHEBI:232372"/>
        <dbReference type="ChEBI" id="CHEBI:456215"/>
    </reaction>
</comment>
<feature type="binding site" evidence="9">
    <location>
        <position position="299"/>
    </location>
    <ligand>
        <name>ATP</name>
        <dbReference type="ChEBI" id="CHEBI:30616"/>
    </ligand>
</feature>
<dbReference type="AlphaFoldDB" id="A0A5C7EKF2"/>
<keyword evidence="2 9" id="KW-0963">Cytoplasm</keyword>
<dbReference type="CDD" id="cd11716">
    <property type="entry name" value="THUMP_ThiI"/>
    <property type="match status" value="1"/>
</dbReference>
<dbReference type="InterPro" id="IPR020536">
    <property type="entry name" value="ThiI_AANH"/>
</dbReference>
<dbReference type="NCBIfam" id="TIGR00342">
    <property type="entry name" value="tRNA uracil 4-sulfurtransferase ThiI"/>
    <property type="match status" value="1"/>
</dbReference>
<comment type="similarity">
    <text evidence="9">Belongs to the ThiI family.</text>
</comment>
<keyword evidence="4 9" id="KW-0808">Transferase</keyword>
<comment type="catalytic activity">
    <reaction evidence="9">
        <text>[ThiI sulfur-carrier protein]-S-sulfanyl-L-cysteine + a uridine in tRNA + 2 reduced [2Fe-2S]-[ferredoxin] + ATP + H(+) = [ThiI sulfur-carrier protein]-L-cysteine + a 4-thiouridine in tRNA + 2 oxidized [2Fe-2S]-[ferredoxin] + AMP + diphosphate</text>
        <dbReference type="Rhea" id="RHEA:24176"/>
        <dbReference type="Rhea" id="RHEA-COMP:10000"/>
        <dbReference type="Rhea" id="RHEA-COMP:10001"/>
        <dbReference type="Rhea" id="RHEA-COMP:13337"/>
        <dbReference type="Rhea" id="RHEA-COMP:13338"/>
        <dbReference type="Rhea" id="RHEA-COMP:13339"/>
        <dbReference type="Rhea" id="RHEA-COMP:13340"/>
        <dbReference type="ChEBI" id="CHEBI:15378"/>
        <dbReference type="ChEBI" id="CHEBI:29950"/>
        <dbReference type="ChEBI" id="CHEBI:30616"/>
        <dbReference type="ChEBI" id="CHEBI:33019"/>
        <dbReference type="ChEBI" id="CHEBI:33737"/>
        <dbReference type="ChEBI" id="CHEBI:33738"/>
        <dbReference type="ChEBI" id="CHEBI:61963"/>
        <dbReference type="ChEBI" id="CHEBI:65315"/>
        <dbReference type="ChEBI" id="CHEBI:136798"/>
        <dbReference type="ChEBI" id="CHEBI:456215"/>
        <dbReference type="EC" id="2.8.1.4"/>
    </reaction>
</comment>
<evidence type="ECO:0000256" key="9">
    <source>
        <dbReference type="HAMAP-Rule" id="MF_00021"/>
    </source>
</evidence>
<evidence type="ECO:0000256" key="8">
    <source>
        <dbReference type="ARBA" id="ARBA00022977"/>
    </source>
</evidence>
<dbReference type="Pfam" id="PF22025">
    <property type="entry name" value="ThiI_fer"/>
    <property type="match status" value="1"/>
</dbReference>
<keyword evidence="7 9" id="KW-0694">RNA-binding</keyword>
<keyword evidence="8 9" id="KW-0784">Thiamine biosynthesis</keyword>
<dbReference type="InterPro" id="IPR014729">
    <property type="entry name" value="Rossmann-like_a/b/a_fold"/>
</dbReference>
<gene>
    <name evidence="9 11" type="primary">thiI</name>
    <name evidence="11" type="ORF">FR698_02970</name>
</gene>
<organism evidence="11 12">
    <name type="scientific">Pelomicrobium methylotrophicum</name>
    <dbReference type="NCBI Taxonomy" id="2602750"/>
    <lineage>
        <taxon>Bacteria</taxon>
        <taxon>Pseudomonadati</taxon>
        <taxon>Pseudomonadota</taxon>
        <taxon>Hydrogenophilia</taxon>
        <taxon>Hydrogenophilia incertae sedis</taxon>
        <taxon>Pelomicrobium</taxon>
    </lineage>
</organism>
<dbReference type="Gene3D" id="3.40.50.620">
    <property type="entry name" value="HUPs"/>
    <property type="match status" value="1"/>
</dbReference>
<dbReference type="EMBL" id="VPFL01000003">
    <property type="protein sequence ID" value="TXF13051.1"/>
    <property type="molecule type" value="Genomic_DNA"/>
</dbReference>
<evidence type="ECO:0000259" key="10">
    <source>
        <dbReference type="PROSITE" id="PS51165"/>
    </source>
</evidence>
<evidence type="ECO:0000256" key="4">
    <source>
        <dbReference type="ARBA" id="ARBA00022679"/>
    </source>
</evidence>
<dbReference type="Pfam" id="PF02926">
    <property type="entry name" value="THUMP"/>
    <property type="match status" value="1"/>
</dbReference>
<dbReference type="PROSITE" id="PS51165">
    <property type="entry name" value="THUMP"/>
    <property type="match status" value="1"/>
</dbReference>
<evidence type="ECO:0000256" key="5">
    <source>
        <dbReference type="ARBA" id="ARBA00022741"/>
    </source>
</evidence>
<evidence type="ECO:0000313" key="12">
    <source>
        <dbReference type="Proteomes" id="UP000321201"/>
    </source>
</evidence>
<dbReference type="InterPro" id="IPR050102">
    <property type="entry name" value="tRNA_sulfurtransferase_ThiI"/>
</dbReference>
<dbReference type="Proteomes" id="UP000321201">
    <property type="component" value="Unassembled WGS sequence"/>
</dbReference>
<dbReference type="EC" id="2.8.1.4" evidence="9"/>
<feature type="binding site" evidence="9">
    <location>
        <position position="321"/>
    </location>
    <ligand>
        <name>ATP</name>
        <dbReference type="ChEBI" id="CHEBI:30616"/>
    </ligand>
</feature>
<comment type="function">
    <text evidence="9">Catalyzes the ATP-dependent transfer of a sulfur to tRNA to produce 4-thiouridine in position 8 of tRNAs, which functions as a near-UV photosensor. Also catalyzes the transfer of sulfur to the sulfur carrier protein ThiS, forming ThiS-thiocarboxylate. This is a step in the synthesis of thiazole, in the thiamine biosynthesis pathway. The sulfur is donated as persulfide by IscS.</text>
</comment>
<protein>
    <recommendedName>
        <fullName evidence="9">Probable tRNA sulfurtransferase</fullName>
        <ecNumber evidence="9">2.8.1.4</ecNumber>
    </recommendedName>
    <alternativeName>
        <fullName evidence="9">Sulfur carrier protein ThiS sulfurtransferase</fullName>
    </alternativeName>
    <alternativeName>
        <fullName evidence="9">Thiamine biosynthesis protein ThiI</fullName>
    </alternativeName>
    <alternativeName>
        <fullName evidence="9">tRNA 4-thiouridine synthase</fullName>
    </alternativeName>
</protein>
<comment type="caution">
    <text evidence="9">Lacks conserved residue(s) required for the propagation of feature annotation.</text>
</comment>
<dbReference type="PANTHER" id="PTHR43209:SF1">
    <property type="entry name" value="TRNA SULFURTRANSFERASE"/>
    <property type="match status" value="1"/>
</dbReference>
<dbReference type="GO" id="GO:0000049">
    <property type="term" value="F:tRNA binding"/>
    <property type="evidence" value="ECO:0007669"/>
    <property type="project" value="UniProtKB-UniRule"/>
</dbReference>
<evidence type="ECO:0000256" key="7">
    <source>
        <dbReference type="ARBA" id="ARBA00022884"/>
    </source>
</evidence>